<gene>
    <name evidence="2" type="ORF">vB_PaeM_PS2400090</name>
</gene>
<name>A0A0K0L9J0_9CAUD</name>
<evidence type="ECO:0000313" key="2">
    <source>
        <dbReference type="EMBL" id="AIW01792.1"/>
    </source>
</evidence>
<sequence>MMGLPIYLSVSVYHLAGLIAVACLVYWGIIKMTRSEVERGNMTKPQASWWRKWYPVWAIVCISVSCLGFGYKVEEIRPVGTFQSHPTTVDTGEKEEYRSYREKAEERFNKTLEALETKNNLK</sequence>
<keyword evidence="1" id="KW-0472">Membrane</keyword>
<accession>A0A0K0L9J0</accession>
<reference evidence="3" key="1">
    <citation type="submission" date="2014-08" db="EMBL/GenBank/DDBJ databases">
        <authorList>
            <person name="Gozdek A."/>
            <person name="Dabrowski K."/>
            <person name="Lobocka M."/>
        </authorList>
    </citation>
    <scope>NUCLEOTIDE SEQUENCE [LARGE SCALE GENOMIC DNA]</scope>
</reference>
<evidence type="ECO:0000256" key="1">
    <source>
        <dbReference type="SAM" id="Phobius"/>
    </source>
</evidence>
<keyword evidence="1" id="KW-0812">Transmembrane</keyword>
<feature type="transmembrane region" description="Helical" evidence="1">
    <location>
        <begin position="12"/>
        <end position="32"/>
    </location>
</feature>
<dbReference type="GeneID" id="26632666"/>
<keyword evidence="1" id="KW-1133">Transmembrane helix</keyword>
<organism evidence="2 3">
    <name type="scientific">Pseudomonas phage vB_PaeM_PS24</name>
    <dbReference type="NCBI Taxonomy" id="1542092"/>
    <lineage>
        <taxon>Viruses</taxon>
        <taxon>Duplodnaviria</taxon>
        <taxon>Heunggongvirae</taxon>
        <taxon>Uroviricota</taxon>
        <taxon>Caudoviricetes</taxon>
        <taxon>Vandenendeviridae</taxon>
        <taxon>Nankokuvirus</taxon>
        <taxon>Nankokuvirus PS24</taxon>
    </lineage>
</organism>
<dbReference type="Proteomes" id="UP000203203">
    <property type="component" value="Segment"/>
</dbReference>
<dbReference type="EMBL" id="KM434186">
    <property type="protein sequence ID" value="AIW01792.1"/>
    <property type="molecule type" value="Genomic_DNA"/>
</dbReference>
<proteinExistence type="predicted"/>
<evidence type="ECO:0000313" key="3">
    <source>
        <dbReference type="Proteomes" id="UP000203203"/>
    </source>
</evidence>
<protein>
    <submittedName>
        <fullName evidence="2">Uncharacterized protein</fullName>
    </submittedName>
</protein>
<dbReference type="RefSeq" id="YP_009206052.1">
    <property type="nucleotide sequence ID" value="NC_028882.1"/>
</dbReference>
<dbReference type="KEGG" id="vg:26632666"/>
<feature type="transmembrane region" description="Helical" evidence="1">
    <location>
        <begin position="53"/>
        <end position="71"/>
    </location>
</feature>
<keyword evidence="3" id="KW-1185">Reference proteome</keyword>